<dbReference type="SUPFAM" id="SSF48452">
    <property type="entry name" value="TPR-like"/>
    <property type="match status" value="6"/>
</dbReference>
<dbReference type="Pfam" id="PF12770">
    <property type="entry name" value="CHAT"/>
    <property type="match status" value="1"/>
</dbReference>
<dbReference type="PANTHER" id="PTHR10098:SF108">
    <property type="entry name" value="TETRATRICOPEPTIDE REPEAT PROTEIN 28"/>
    <property type="match status" value="1"/>
</dbReference>
<feature type="repeat" description="TPR" evidence="1">
    <location>
        <begin position="619"/>
        <end position="652"/>
    </location>
</feature>
<feature type="repeat" description="TPR" evidence="1">
    <location>
        <begin position="859"/>
        <end position="892"/>
    </location>
</feature>
<feature type="repeat" description="TPR" evidence="1">
    <location>
        <begin position="379"/>
        <end position="412"/>
    </location>
</feature>
<feature type="repeat" description="TPR" evidence="1">
    <location>
        <begin position="339"/>
        <end position="372"/>
    </location>
</feature>
<dbReference type="PANTHER" id="PTHR10098">
    <property type="entry name" value="RAPSYN-RELATED"/>
    <property type="match status" value="1"/>
</dbReference>
<feature type="compositionally biased region" description="Basic and acidic residues" evidence="2">
    <location>
        <begin position="282"/>
        <end position="296"/>
    </location>
</feature>
<gene>
    <name evidence="4" type="ORF">PLOB_00029606</name>
</gene>
<feature type="repeat" description="TPR" evidence="1">
    <location>
        <begin position="579"/>
        <end position="612"/>
    </location>
</feature>
<feature type="non-terminal residue" evidence="4">
    <location>
        <position position="1"/>
    </location>
</feature>
<dbReference type="InterPro" id="IPR019734">
    <property type="entry name" value="TPR_rpt"/>
</dbReference>
<keyword evidence="5" id="KW-1185">Reference proteome</keyword>
<organism evidence="4 5">
    <name type="scientific">Porites lobata</name>
    <dbReference type="NCBI Taxonomy" id="104759"/>
    <lineage>
        <taxon>Eukaryota</taxon>
        <taxon>Metazoa</taxon>
        <taxon>Cnidaria</taxon>
        <taxon>Anthozoa</taxon>
        <taxon>Hexacorallia</taxon>
        <taxon>Scleractinia</taxon>
        <taxon>Fungiina</taxon>
        <taxon>Poritidae</taxon>
        <taxon>Porites</taxon>
    </lineage>
</organism>
<feature type="repeat" description="TPR" evidence="1">
    <location>
        <begin position="739"/>
        <end position="772"/>
    </location>
</feature>
<evidence type="ECO:0000256" key="1">
    <source>
        <dbReference type="PROSITE-ProRule" id="PRU00339"/>
    </source>
</evidence>
<dbReference type="Gene3D" id="1.25.40.10">
    <property type="entry name" value="Tetratricopeptide repeat domain"/>
    <property type="match status" value="6"/>
</dbReference>
<evidence type="ECO:0000256" key="2">
    <source>
        <dbReference type="SAM" id="MobiDB-lite"/>
    </source>
</evidence>
<dbReference type="Proteomes" id="UP001159405">
    <property type="component" value="Unassembled WGS sequence"/>
</dbReference>
<protein>
    <recommendedName>
        <fullName evidence="3">CHAT domain-containing protein</fullName>
    </recommendedName>
</protein>
<keyword evidence="1" id="KW-0802">TPR repeat</keyword>
<evidence type="ECO:0000313" key="5">
    <source>
        <dbReference type="Proteomes" id="UP001159405"/>
    </source>
</evidence>
<dbReference type="PROSITE" id="PS50005">
    <property type="entry name" value="TPR"/>
    <property type="match status" value="14"/>
</dbReference>
<evidence type="ECO:0000313" key="4">
    <source>
        <dbReference type="EMBL" id="CAH3183977.1"/>
    </source>
</evidence>
<dbReference type="InterPro" id="IPR024983">
    <property type="entry name" value="CHAT_dom"/>
</dbReference>
<dbReference type="InterPro" id="IPR011990">
    <property type="entry name" value="TPR-like_helical_dom_sf"/>
</dbReference>
<feature type="repeat" description="TPR" evidence="1">
    <location>
        <begin position="819"/>
        <end position="852"/>
    </location>
</feature>
<feature type="repeat" description="TPR" evidence="1">
    <location>
        <begin position="659"/>
        <end position="692"/>
    </location>
</feature>
<feature type="repeat" description="TPR" evidence="1">
    <location>
        <begin position="539"/>
        <end position="572"/>
    </location>
</feature>
<name>A0ABN8RWX9_9CNID</name>
<dbReference type="PROSITE" id="PS50293">
    <property type="entry name" value="TPR_REGION"/>
    <property type="match status" value="2"/>
</dbReference>
<dbReference type="EMBL" id="CALNXK010000371">
    <property type="protein sequence ID" value="CAH3183977.1"/>
    <property type="molecule type" value="Genomic_DNA"/>
</dbReference>
<sequence>IADTRKNDGNDAFLNHDFVKAINLYTEGIEVKCEDEDLNAKLYNNRASAHYHLGKNYHACLSDLKAATALQPSYLKAIIRGANTCFKLKQFEEAIIWCDKGLTIDKDNQDLLEIKTCSVIERGKVLTQEGDKAAKEEGDSRTNQTSLDRTSIAETHKNAGNDALLSHDFVKAVNLYTEGIKVKCKDEDLNAKLYNNRASAHYHLGNYPDCLSDVKAAAALQPSYLKAIIRGANTCLKLKRIEEAINWCDKGLAIDKENTTLLKLRKQLAADKAKCISGNGDSDDKSFRKDEEKQGLNDKTSSYSLGVAAYERCDFTSARNYFELELNEAKRAGDTYREGAAYSGLGNAYYYLGDYRKAIEFHQQSLSIAKEIGNKGAEGAAYSDLGIAYDCLRDYKKAIEFNQQSLSIAKEIGDKGTEGTAYNNLGNAYYYLDDYRKAIEFHQQSLSIAKEIGNKGAEGAAYSDLGIAYDCLRDYKKAIEFHQQSLSIAKEIGNKGTEGMAYNNLGTAYGCLGDHKRAIEFNQQSLSIAKEIGNKGTEGMAYNNLGTAYGCLGDHKKAIEFNQQSLSIAKEIGDKGSEGKAYNNLGNAYHSLSDYKKAIEFHQQSLSIAKEIGDKGSEGKAYNNLGNAYGCLGDHKKAIEFNQQSLSIAKEIGDKGSEGKAYNNLGCAYYSLSDYKKAIEFHQQSLSIAKEIGDKITEGAAYANLGSAYRYLDDYKKAIEFHQQSLSIAKEIGDKVTEGAAYTNLGLAYRSLGDYKKAIEFHQKSLSIAKEIGDKGSQGTAYGDLGSAYDCLGDYEKAIEFYQQSLSITKEIGQKGSQGATYANLGCAYDCLGDHKKAIEFYQQSLSITKETGQKGSQGATYANLGLAFEKLHDFRQAEECYESSIKVFEEIRFLLQEKDEWKISFRDQLKAYSNLWIVQLRQSKTKEALLTAERGRAQALADLMESQYGAKSTPSSSKERIERITNISSFISSPTTFLVEAFKSVFFWVLHKGQEWQFTAKEINDTLECMTNKMYRQIVPKQIGVLELARCEDRSLDDPDDETVEDLSDRGANDKEFTWSQDGVGALRELYDVVIAPISHLIKDEELIIVPDGSSFLIPYAALLDQNSRYLSETLRIRLAPSLTSLSLLSECPEGRHCKSGALLVGDPWIETVRIKGKRIEQLPGAKEEVKKIGEILNVEPLIGKNATKEQVLSRLNSVSLVHIAAHGSAERGEILLSPNHGSSNPPEEKDCLLTMTDVLNAKLDAKLVVLSCCHSGRGKIKAEGVVGIARAFLGAGARSVIASLWAIEDEATLTFMRHFYEHLVKGHSASKSLHEAMKMMRESNDFNAAKYWAPFMLIGDDVTLNFDQ</sequence>
<feature type="repeat" description="TPR" evidence="1">
    <location>
        <begin position="779"/>
        <end position="812"/>
    </location>
</feature>
<feature type="region of interest" description="Disordered" evidence="2">
    <location>
        <begin position="277"/>
        <end position="297"/>
    </location>
</feature>
<comment type="caution">
    <text evidence="4">The sequence shown here is derived from an EMBL/GenBank/DDBJ whole genome shotgun (WGS) entry which is preliminary data.</text>
</comment>
<dbReference type="SMART" id="SM00028">
    <property type="entry name" value="TPR"/>
    <property type="match status" value="20"/>
</dbReference>
<evidence type="ECO:0000259" key="3">
    <source>
        <dbReference type="Pfam" id="PF12770"/>
    </source>
</evidence>
<proteinExistence type="predicted"/>
<reference evidence="4 5" key="1">
    <citation type="submission" date="2022-05" db="EMBL/GenBank/DDBJ databases">
        <authorList>
            <consortium name="Genoscope - CEA"/>
            <person name="William W."/>
        </authorList>
    </citation>
    <scope>NUCLEOTIDE SEQUENCE [LARGE SCALE GENOMIC DNA]</scope>
</reference>
<feature type="repeat" description="TPR" evidence="1">
    <location>
        <begin position="699"/>
        <end position="732"/>
    </location>
</feature>
<accession>A0ABN8RWX9</accession>
<dbReference type="Pfam" id="PF13424">
    <property type="entry name" value="TPR_12"/>
    <property type="match status" value="7"/>
</dbReference>
<feature type="repeat" description="TPR" evidence="1">
    <location>
        <begin position="459"/>
        <end position="492"/>
    </location>
</feature>
<feature type="repeat" description="TPR" evidence="1">
    <location>
        <begin position="499"/>
        <end position="532"/>
    </location>
</feature>
<feature type="domain" description="CHAT" evidence="3">
    <location>
        <begin position="1067"/>
        <end position="1342"/>
    </location>
</feature>
<feature type="repeat" description="TPR" evidence="1">
    <location>
        <begin position="419"/>
        <end position="452"/>
    </location>
</feature>